<gene>
    <name evidence="2" type="ORF">JEQ47_04815</name>
</gene>
<organism evidence="2 3">
    <name type="scientific">Devosia sediminis</name>
    <dbReference type="NCBI Taxonomy" id="2798801"/>
    <lineage>
        <taxon>Bacteria</taxon>
        <taxon>Pseudomonadati</taxon>
        <taxon>Pseudomonadota</taxon>
        <taxon>Alphaproteobacteria</taxon>
        <taxon>Hyphomicrobiales</taxon>
        <taxon>Devosiaceae</taxon>
        <taxon>Devosia</taxon>
    </lineage>
</organism>
<dbReference type="EMBL" id="JAEKMH010000001">
    <property type="protein sequence ID" value="MBJ3784036.1"/>
    <property type="molecule type" value="Genomic_DNA"/>
</dbReference>
<dbReference type="Gene3D" id="1.40.20.10">
    <property type="entry name" value="CHAD domain"/>
    <property type="match status" value="1"/>
</dbReference>
<sequence>MGYAFSKASGVADQVREIAAEQIDKALDLARAADDFDETVHSLRKHCKKLRALLKLVRPAFDTYGDENAAIRSIAEQFSVARDAAVMVETITGLLGPETNTAEQHVRTRLEERAGHLRSQVGEAALLENTIKQFDALRERVNDWKFSASGEDIVLPGLKVSYSRFRKDYDLARHDPAGEVMHEWRKAAKAHWYHMRLFEKAAPGVLAAPIKELDRLGENLGDHHNLTVLADWIGAGASAGDEGLDTLRKTIARRQGKLADESFAMARQFIVEKPSALIDRFRGYWKLLE</sequence>
<name>A0A934MKW8_9HYPH</name>
<accession>A0A934MKW8</accession>
<evidence type="ECO:0000259" key="1">
    <source>
        <dbReference type="PROSITE" id="PS51708"/>
    </source>
</evidence>
<dbReference type="InterPro" id="IPR007899">
    <property type="entry name" value="CHAD_dom"/>
</dbReference>
<evidence type="ECO:0000313" key="3">
    <source>
        <dbReference type="Proteomes" id="UP000602124"/>
    </source>
</evidence>
<evidence type="ECO:0000313" key="2">
    <source>
        <dbReference type="EMBL" id="MBJ3784036.1"/>
    </source>
</evidence>
<dbReference type="SMART" id="SM00880">
    <property type="entry name" value="CHAD"/>
    <property type="match status" value="1"/>
</dbReference>
<dbReference type="PANTHER" id="PTHR39339:SF1">
    <property type="entry name" value="CHAD DOMAIN-CONTAINING PROTEIN"/>
    <property type="match status" value="1"/>
</dbReference>
<dbReference type="Proteomes" id="UP000602124">
    <property type="component" value="Unassembled WGS sequence"/>
</dbReference>
<comment type="caution">
    <text evidence="2">The sequence shown here is derived from an EMBL/GenBank/DDBJ whole genome shotgun (WGS) entry which is preliminary data.</text>
</comment>
<reference evidence="2" key="1">
    <citation type="submission" date="2020-12" db="EMBL/GenBank/DDBJ databases">
        <title>Devosia sp. MSA67 isolated from Mo River.</title>
        <authorList>
            <person name="Ma F."/>
            <person name="Zi Z."/>
        </authorList>
    </citation>
    <scope>NUCLEOTIDE SEQUENCE</scope>
    <source>
        <strain evidence="2">MSA67</strain>
    </source>
</reference>
<keyword evidence="3" id="KW-1185">Reference proteome</keyword>
<protein>
    <submittedName>
        <fullName evidence="2">CHAD domain-containing protein</fullName>
    </submittedName>
</protein>
<dbReference type="PANTHER" id="PTHR39339">
    <property type="entry name" value="SLR1444 PROTEIN"/>
    <property type="match status" value="1"/>
</dbReference>
<dbReference type="InterPro" id="IPR038186">
    <property type="entry name" value="CHAD_dom_sf"/>
</dbReference>
<proteinExistence type="predicted"/>
<dbReference type="PROSITE" id="PS51708">
    <property type="entry name" value="CHAD"/>
    <property type="match status" value="1"/>
</dbReference>
<dbReference type="AlphaFoldDB" id="A0A934MKW8"/>
<feature type="domain" description="CHAD" evidence="1">
    <location>
        <begin position="8"/>
        <end position="275"/>
    </location>
</feature>
<dbReference type="RefSeq" id="WP_198875238.1">
    <property type="nucleotide sequence ID" value="NZ_JAEKMH010000001.1"/>
</dbReference>
<dbReference type="Pfam" id="PF05235">
    <property type="entry name" value="CHAD"/>
    <property type="match status" value="1"/>
</dbReference>